<reference evidence="10" key="2">
    <citation type="submission" date="2012-11" db="EMBL/GenBank/DDBJ databases">
        <authorList>
            <person name="Kuo A."/>
            <person name="Curtis B.A."/>
            <person name="Tanifuji G."/>
            <person name="Burki F."/>
            <person name="Gruber A."/>
            <person name="Irimia M."/>
            <person name="Maruyama S."/>
            <person name="Arias M.C."/>
            <person name="Ball S.G."/>
            <person name="Gile G.H."/>
            <person name="Hirakawa Y."/>
            <person name="Hopkins J.F."/>
            <person name="Rensing S.A."/>
            <person name="Schmutz J."/>
            <person name="Symeonidi A."/>
            <person name="Elias M."/>
            <person name="Eveleigh R.J."/>
            <person name="Herman E.K."/>
            <person name="Klute M.J."/>
            <person name="Nakayama T."/>
            <person name="Obornik M."/>
            <person name="Reyes-Prieto A."/>
            <person name="Armbrust E.V."/>
            <person name="Aves S.J."/>
            <person name="Beiko R.G."/>
            <person name="Coutinho P."/>
            <person name="Dacks J.B."/>
            <person name="Durnford D.G."/>
            <person name="Fast N.M."/>
            <person name="Green B.R."/>
            <person name="Grisdale C."/>
            <person name="Hempe F."/>
            <person name="Henrissat B."/>
            <person name="Hoppner M.P."/>
            <person name="Ishida K.-I."/>
            <person name="Kim E."/>
            <person name="Koreny L."/>
            <person name="Kroth P.G."/>
            <person name="Liu Y."/>
            <person name="Malik S.-B."/>
            <person name="Maier U.G."/>
            <person name="McRose D."/>
            <person name="Mock T."/>
            <person name="Neilson J.A."/>
            <person name="Onodera N.T."/>
            <person name="Poole A.M."/>
            <person name="Pritham E.J."/>
            <person name="Richards T.A."/>
            <person name="Rocap G."/>
            <person name="Roy S.W."/>
            <person name="Sarai C."/>
            <person name="Schaack S."/>
            <person name="Shirato S."/>
            <person name="Slamovits C.H."/>
            <person name="Spencer D.F."/>
            <person name="Suzuki S."/>
            <person name="Worden A.Z."/>
            <person name="Zauner S."/>
            <person name="Barry K."/>
            <person name="Bell C."/>
            <person name="Bharti A.K."/>
            <person name="Crow J.A."/>
            <person name="Grimwood J."/>
            <person name="Kramer R."/>
            <person name="Lindquist E."/>
            <person name="Lucas S."/>
            <person name="Salamov A."/>
            <person name="McFadden G.I."/>
            <person name="Lane C.E."/>
            <person name="Keeling P.J."/>
            <person name="Gray M.W."/>
            <person name="Grigoriev I.V."/>
            <person name="Archibald J.M."/>
        </authorList>
    </citation>
    <scope>NUCLEOTIDE SEQUENCE</scope>
    <source>
        <strain evidence="10">CCMP2712</strain>
    </source>
</reference>
<reference evidence="8 10" key="1">
    <citation type="journal article" date="2012" name="Nature">
        <title>Algal genomes reveal evolutionary mosaicism and the fate of nucleomorphs.</title>
        <authorList>
            <consortium name="DOE Joint Genome Institute"/>
            <person name="Curtis B.A."/>
            <person name="Tanifuji G."/>
            <person name="Burki F."/>
            <person name="Gruber A."/>
            <person name="Irimia M."/>
            <person name="Maruyama S."/>
            <person name="Arias M.C."/>
            <person name="Ball S.G."/>
            <person name="Gile G.H."/>
            <person name="Hirakawa Y."/>
            <person name="Hopkins J.F."/>
            <person name="Kuo A."/>
            <person name="Rensing S.A."/>
            <person name="Schmutz J."/>
            <person name="Symeonidi A."/>
            <person name="Elias M."/>
            <person name="Eveleigh R.J."/>
            <person name="Herman E.K."/>
            <person name="Klute M.J."/>
            <person name="Nakayama T."/>
            <person name="Obornik M."/>
            <person name="Reyes-Prieto A."/>
            <person name="Armbrust E.V."/>
            <person name="Aves S.J."/>
            <person name="Beiko R.G."/>
            <person name="Coutinho P."/>
            <person name="Dacks J.B."/>
            <person name="Durnford D.G."/>
            <person name="Fast N.M."/>
            <person name="Green B.R."/>
            <person name="Grisdale C.J."/>
            <person name="Hempel F."/>
            <person name="Henrissat B."/>
            <person name="Hoppner M.P."/>
            <person name="Ishida K."/>
            <person name="Kim E."/>
            <person name="Koreny L."/>
            <person name="Kroth P.G."/>
            <person name="Liu Y."/>
            <person name="Malik S.B."/>
            <person name="Maier U.G."/>
            <person name="McRose D."/>
            <person name="Mock T."/>
            <person name="Neilson J.A."/>
            <person name="Onodera N.T."/>
            <person name="Poole A.M."/>
            <person name="Pritham E.J."/>
            <person name="Richards T.A."/>
            <person name="Rocap G."/>
            <person name="Roy S.W."/>
            <person name="Sarai C."/>
            <person name="Schaack S."/>
            <person name="Shirato S."/>
            <person name="Slamovits C.H."/>
            <person name="Spencer D.F."/>
            <person name="Suzuki S."/>
            <person name="Worden A.Z."/>
            <person name="Zauner S."/>
            <person name="Barry K."/>
            <person name="Bell C."/>
            <person name="Bharti A.K."/>
            <person name="Crow J.A."/>
            <person name="Grimwood J."/>
            <person name="Kramer R."/>
            <person name="Lindquist E."/>
            <person name="Lucas S."/>
            <person name="Salamov A."/>
            <person name="McFadden G.I."/>
            <person name="Lane C.E."/>
            <person name="Keeling P.J."/>
            <person name="Gray M.W."/>
            <person name="Grigoriev I.V."/>
            <person name="Archibald J.M."/>
        </authorList>
    </citation>
    <scope>NUCLEOTIDE SEQUENCE</scope>
    <source>
        <strain evidence="8 10">CCMP2712</strain>
    </source>
</reference>
<keyword evidence="5" id="KW-0175">Coiled coil</keyword>
<feature type="transmembrane region" description="Helical" evidence="6">
    <location>
        <begin position="545"/>
        <end position="567"/>
    </location>
</feature>
<keyword evidence="4 6" id="KW-0472">Membrane</keyword>
<dbReference type="GeneID" id="17304714"/>
<feature type="transmembrane region" description="Helical" evidence="6">
    <location>
        <begin position="339"/>
        <end position="358"/>
    </location>
</feature>
<dbReference type="InterPro" id="IPR007632">
    <property type="entry name" value="Anoctamin"/>
</dbReference>
<dbReference type="GO" id="GO:0016020">
    <property type="term" value="C:membrane"/>
    <property type="evidence" value="ECO:0007669"/>
    <property type="project" value="UniProtKB-SubCell"/>
</dbReference>
<feature type="domain" description="Anoctamin transmembrane" evidence="7">
    <location>
        <begin position="496"/>
        <end position="574"/>
    </location>
</feature>
<dbReference type="eggNOG" id="KOG2514">
    <property type="taxonomic scope" value="Eukaryota"/>
</dbReference>
<dbReference type="Proteomes" id="UP000011087">
    <property type="component" value="Unassembled WGS sequence"/>
</dbReference>
<name>L1JI29_GUITC</name>
<evidence type="ECO:0000256" key="6">
    <source>
        <dbReference type="SAM" id="Phobius"/>
    </source>
</evidence>
<evidence type="ECO:0000256" key="1">
    <source>
        <dbReference type="ARBA" id="ARBA00004141"/>
    </source>
</evidence>
<dbReference type="InterPro" id="IPR049452">
    <property type="entry name" value="Anoctamin_TM"/>
</dbReference>
<evidence type="ECO:0000256" key="3">
    <source>
        <dbReference type="ARBA" id="ARBA00022989"/>
    </source>
</evidence>
<organism evidence="8">
    <name type="scientific">Guillardia theta (strain CCMP2712)</name>
    <name type="common">Cryptophyte</name>
    <dbReference type="NCBI Taxonomy" id="905079"/>
    <lineage>
        <taxon>Eukaryota</taxon>
        <taxon>Cryptophyceae</taxon>
        <taxon>Pyrenomonadales</taxon>
        <taxon>Geminigeraceae</taxon>
        <taxon>Guillardia</taxon>
    </lineage>
</organism>
<dbReference type="EnsemblProtists" id="EKX48156">
    <property type="protein sequence ID" value="EKX48156"/>
    <property type="gene ID" value="GUITHDRAFT_106232"/>
</dbReference>
<keyword evidence="10" id="KW-1185">Reference proteome</keyword>
<sequence length="637" mass="73608">MKLLEMGYQAEEKRQFPIPRFPLTLASYVLVFQTDDEWISGEGVSYAKLTMQPILDKLRSADIIVREFMSSDNKYMFALVSIAEKRQKMIAEIMGEYELIRLRLQKLDDEMNEIKGAGAWMHFQGHLAPHYEKSTEGTVFSSCQQQHIIHFLLNDVDERVLGPQLMQKEACEPGNSILEQLQIDEKIVDHFPLHQENKREWLEKFWVNSYANKQPIEDIREYFGEEIALYFAWFGFTLKMMWIPAILGVLVFAAQIISIQSGSVDNPFTPLFSLFAWGIFMTSEWKRLEIIYQNEWSLAEYEDKESDRREFVQNSKTYKRLNNITSKEEFYPDPIWRSIFLTASVTAVSGVIFLITLTTLGLEVLKSSLGSIEGGSEWIPRVIGTLLQAILILAFRWASEHLCEYFTALENWRFDSQYRNAYVSKLLSITFINEFFPIFCVAFLNNRYQPFGAYMGCPGSSCVDYLEIVVSIVFLTRLEFKKPSFPGIDHFFDSRVVDLGYILLFGSAFPLMILIFVATSIFELRGRARQLLFSLRRPLYRCSQTVGAWGIILDIIVIMSIVTQSAYICFTSNAVLYYFPNITIVVESQVDIPGDVDIACKRKLHEKSVFLDGLGEYDEERNVAFYTSDEGYAEYAQ</sequence>
<feature type="domain" description="Anoctamin transmembrane" evidence="7">
    <location>
        <begin position="219"/>
        <end position="477"/>
    </location>
</feature>
<comment type="subcellular location">
    <subcellularLocation>
        <location evidence="1">Membrane</location>
        <topology evidence="1">Multi-pass membrane protein</topology>
    </subcellularLocation>
</comment>
<keyword evidence="2 6" id="KW-0812">Transmembrane</keyword>
<dbReference type="PANTHER" id="PTHR12308">
    <property type="entry name" value="ANOCTAMIN"/>
    <property type="match status" value="1"/>
</dbReference>
<dbReference type="KEGG" id="gtt:GUITHDRAFT_106232"/>
<dbReference type="OMA" id="ASEYRSW"/>
<dbReference type="PaxDb" id="55529-EKX48156"/>
<dbReference type="AlphaFoldDB" id="L1JI29"/>
<evidence type="ECO:0000256" key="5">
    <source>
        <dbReference type="SAM" id="Coils"/>
    </source>
</evidence>
<dbReference type="OrthoDB" id="296386at2759"/>
<keyword evidence="3 6" id="KW-1133">Transmembrane helix</keyword>
<evidence type="ECO:0000313" key="8">
    <source>
        <dbReference type="EMBL" id="EKX48156.1"/>
    </source>
</evidence>
<evidence type="ECO:0000313" key="9">
    <source>
        <dbReference type="EnsemblProtists" id="EKX48156"/>
    </source>
</evidence>
<feature type="coiled-coil region" evidence="5">
    <location>
        <begin position="90"/>
        <end position="117"/>
    </location>
</feature>
<dbReference type="GO" id="GO:0005254">
    <property type="term" value="F:chloride channel activity"/>
    <property type="evidence" value="ECO:0007669"/>
    <property type="project" value="TreeGrafter"/>
</dbReference>
<dbReference type="Pfam" id="PF04547">
    <property type="entry name" value="Anoctamin"/>
    <property type="match status" value="2"/>
</dbReference>
<dbReference type="EMBL" id="JH992987">
    <property type="protein sequence ID" value="EKX48156.1"/>
    <property type="molecule type" value="Genomic_DNA"/>
</dbReference>
<evidence type="ECO:0000256" key="2">
    <source>
        <dbReference type="ARBA" id="ARBA00022692"/>
    </source>
</evidence>
<dbReference type="PANTHER" id="PTHR12308:SF73">
    <property type="entry name" value="ANOCTAMIN"/>
    <property type="match status" value="1"/>
</dbReference>
<feature type="transmembrane region" description="Helical" evidence="6">
    <location>
        <begin position="378"/>
        <end position="399"/>
    </location>
</feature>
<feature type="transmembrane region" description="Helical" evidence="6">
    <location>
        <begin position="499"/>
        <end position="524"/>
    </location>
</feature>
<feature type="transmembrane region" description="Helical" evidence="6">
    <location>
        <begin position="227"/>
        <end position="256"/>
    </location>
</feature>
<dbReference type="RefSeq" id="XP_005835136.1">
    <property type="nucleotide sequence ID" value="XM_005835079.1"/>
</dbReference>
<gene>
    <name evidence="8" type="ORF">GUITHDRAFT_106232</name>
</gene>
<dbReference type="HOGENOM" id="CLU_401973_0_0_1"/>
<evidence type="ECO:0000259" key="7">
    <source>
        <dbReference type="Pfam" id="PF04547"/>
    </source>
</evidence>
<feature type="transmembrane region" description="Helical" evidence="6">
    <location>
        <begin position="420"/>
        <end position="444"/>
    </location>
</feature>
<evidence type="ECO:0000313" key="10">
    <source>
        <dbReference type="Proteomes" id="UP000011087"/>
    </source>
</evidence>
<proteinExistence type="predicted"/>
<protein>
    <recommendedName>
        <fullName evidence="7">Anoctamin transmembrane domain-containing protein</fullName>
    </recommendedName>
</protein>
<reference evidence="9" key="3">
    <citation type="submission" date="2015-06" db="UniProtKB">
        <authorList>
            <consortium name="EnsemblProtists"/>
        </authorList>
    </citation>
    <scope>IDENTIFICATION</scope>
</reference>
<evidence type="ECO:0000256" key="4">
    <source>
        <dbReference type="ARBA" id="ARBA00023136"/>
    </source>
</evidence>
<accession>L1JI29</accession>